<dbReference type="PROSITE" id="PS00061">
    <property type="entry name" value="ADH_SHORT"/>
    <property type="match status" value="1"/>
</dbReference>
<name>A0AAD9UYH1_ACRCE</name>
<proteinExistence type="inferred from homology"/>
<dbReference type="Pfam" id="PF00106">
    <property type="entry name" value="adh_short"/>
    <property type="match status" value="1"/>
</dbReference>
<dbReference type="PRINTS" id="PR00080">
    <property type="entry name" value="SDRFAMILY"/>
</dbReference>
<dbReference type="GO" id="GO:0005829">
    <property type="term" value="C:cytosol"/>
    <property type="evidence" value="ECO:0007669"/>
    <property type="project" value="TreeGrafter"/>
</dbReference>
<sequence length="290" mass="31948">MTARVVLISGCSSGIGLATAVHLAKDAEKRFKVYATMRNLAKRAQLEEEGKEFLGDTLIIKQMDVCSDEAVSKAVKEILAAEGKIDVLFNNAGIGLWAALECTPIDMAKEMYEVNFFGALRLIQSVMPSMKARQSGHIINNSSHLGIVGTPFNALYCSTKFALEGLTEAIAPTLLHFNIKCSLVEEGPVATAALINSRNWASSHDMPPTDQKTQELFGRFAAKMQQQFKITAQNSDEIAEIVKNIILCEKPSLRYQTNEKYNPHEVKGKLFDPTGNNTVEMMQAFLAEEQ</sequence>
<dbReference type="InterPro" id="IPR020904">
    <property type="entry name" value="Sc_DH/Rdtase_CS"/>
</dbReference>
<dbReference type="PANTHER" id="PTHR43391">
    <property type="entry name" value="RETINOL DEHYDROGENASE-RELATED"/>
    <property type="match status" value="1"/>
</dbReference>
<dbReference type="PANTHER" id="PTHR43391:SF86">
    <property type="entry name" value="SHORT-CHAIN DEHYDROGENASE_REDUCTASE FAMILY PROTEIN"/>
    <property type="match status" value="1"/>
</dbReference>
<comment type="caution">
    <text evidence="4">The sequence shown here is derived from an EMBL/GenBank/DDBJ whole genome shotgun (WGS) entry which is preliminary data.</text>
</comment>
<protein>
    <submittedName>
        <fullName evidence="4">Retinol dehydrogenase 8</fullName>
    </submittedName>
</protein>
<dbReference type="InterPro" id="IPR036291">
    <property type="entry name" value="NAD(P)-bd_dom_sf"/>
</dbReference>
<evidence type="ECO:0000256" key="3">
    <source>
        <dbReference type="RuleBase" id="RU000363"/>
    </source>
</evidence>
<dbReference type="SUPFAM" id="SSF51735">
    <property type="entry name" value="NAD(P)-binding Rossmann-fold domains"/>
    <property type="match status" value="1"/>
</dbReference>
<evidence type="ECO:0000313" key="4">
    <source>
        <dbReference type="EMBL" id="KAK2554659.1"/>
    </source>
</evidence>
<evidence type="ECO:0000313" key="5">
    <source>
        <dbReference type="Proteomes" id="UP001249851"/>
    </source>
</evidence>
<accession>A0AAD9UYH1</accession>
<evidence type="ECO:0000256" key="2">
    <source>
        <dbReference type="ARBA" id="ARBA00023002"/>
    </source>
</evidence>
<organism evidence="4 5">
    <name type="scientific">Acropora cervicornis</name>
    <name type="common">Staghorn coral</name>
    <dbReference type="NCBI Taxonomy" id="6130"/>
    <lineage>
        <taxon>Eukaryota</taxon>
        <taxon>Metazoa</taxon>
        <taxon>Cnidaria</taxon>
        <taxon>Anthozoa</taxon>
        <taxon>Hexacorallia</taxon>
        <taxon>Scleractinia</taxon>
        <taxon>Astrocoeniina</taxon>
        <taxon>Acroporidae</taxon>
        <taxon>Acropora</taxon>
    </lineage>
</organism>
<dbReference type="Gene3D" id="3.40.50.720">
    <property type="entry name" value="NAD(P)-binding Rossmann-like Domain"/>
    <property type="match status" value="1"/>
</dbReference>
<keyword evidence="2" id="KW-0560">Oxidoreductase</keyword>
<dbReference type="AlphaFoldDB" id="A0AAD9UYH1"/>
<dbReference type="PRINTS" id="PR00081">
    <property type="entry name" value="GDHRDH"/>
</dbReference>
<keyword evidence="5" id="KW-1185">Reference proteome</keyword>
<reference evidence="4" key="1">
    <citation type="journal article" date="2023" name="G3 (Bethesda)">
        <title>Whole genome assembly and annotation of the endangered Caribbean coral Acropora cervicornis.</title>
        <authorList>
            <person name="Selwyn J.D."/>
            <person name="Vollmer S.V."/>
        </authorList>
    </citation>
    <scope>NUCLEOTIDE SEQUENCE</scope>
    <source>
        <strain evidence="4">K2</strain>
    </source>
</reference>
<gene>
    <name evidence="4" type="ORF">P5673_023895</name>
</gene>
<reference evidence="4" key="2">
    <citation type="journal article" date="2023" name="Science">
        <title>Genomic signatures of disease resistance in endangered staghorn corals.</title>
        <authorList>
            <person name="Vollmer S.V."/>
            <person name="Selwyn J.D."/>
            <person name="Despard B.A."/>
            <person name="Roesel C.L."/>
        </authorList>
    </citation>
    <scope>NUCLEOTIDE SEQUENCE</scope>
    <source>
        <strain evidence="4">K2</strain>
    </source>
</reference>
<dbReference type="EMBL" id="JARQWQ010000068">
    <property type="protein sequence ID" value="KAK2554659.1"/>
    <property type="molecule type" value="Genomic_DNA"/>
</dbReference>
<dbReference type="InterPro" id="IPR002347">
    <property type="entry name" value="SDR_fam"/>
</dbReference>
<evidence type="ECO:0000256" key="1">
    <source>
        <dbReference type="ARBA" id="ARBA00006484"/>
    </source>
</evidence>
<dbReference type="Proteomes" id="UP001249851">
    <property type="component" value="Unassembled WGS sequence"/>
</dbReference>
<comment type="similarity">
    <text evidence="1 3">Belongs to the short-chain dehydrogenases/reductases (SDR) family.</text>
</comment>
<dbReference type="GO" id="GO:0016491">
    <property type="term" value="F:oxidoreductase activity"/>
    <property type="evidence" value="ECO:0007669"/>
    <property type="project" value="UniProtKB-KW"/>
</dbReference>